<keyword evidence="2" id="KW-1185">Reference proteome</keyword>
<accession>A0ACB8ZHW7</accession>
<evidence type="ECO:0000313" key="2">
    <source>
        <dbReference type="Proteomes" id="UP001055879"/>
    </source>
</evidence>
<dbReference type="EMBL" id="CM042056">
    <property type="protein sequence ID" value="KAI3697326.1"/>
    <property type="molecule type" value="Genomic_DNA"/>
</dbReference>
<sequence>MSSELSPPPPQNRFKTLSKFKRMIRESMTSGTGSKSSSNRMIVKILEMSMMKRRAKIIRRVINWVTGISTKGDGREIKGDEDRAKLAERFYEIEAERRNRIQRCGWPEATNTWEPMENLSSIPNGIEAFELKLEG</sequence>
<organism evidence="1 2">
    <name type="scientific">Arctium lappa</name>
    <name type="common">Greater burdock</name>
    <name type="synonym">Lappa major</name>
    <dbReference type="NCBI Taxonomy" id="4217"/>
    <lineage>
        <taxon>Eukaryota</taxon>
        <taxon>Viridiplantae</taxon>
        <taxon>Streptophyta</taxon>
        <taxon>Embryophyta</taxon>
        <taxon>Tracheophyta</taxon>
        <taxon>Spermatophyta</taxon>
        <taxon>Magnoliopsida</taxon>
        <taxon>eudicotyledons</taxon>
        <taxon>Gunneridae</taxon>
        <taxon>Pentapetalae</taxon>
        <taxon>asterids</taxon>
        <taxon>campanulids</taxon>
        <taxon>Asterales</taxon>
        <taxon>Asteraceae</taxon>
        <taxon>Carduoideae</taxon>
        <taxon>Cardueae</taxon>
        <taxon>Arctiinae</taxon>
        <taxon>Arctium</taxon>
    </lineage>
</organism>
<evidence type="ECO:0000313" key="1">
    <source>
        <dbReference type="EMBL" id="KAI3697326.1"/>
    </source>
</evidence>
<protein>
    <submittedName>
        <fullName evidence="1">Uncharacterized protein</fullName>
    </submittedName>
</protein>
<dbReference type="Proteomes" id="UP001055879">
    <property type="component" value="Linkage Group LG10"/>
</dbReference>
<proteinExistence type="predicted"/>
<gene>
    <name evidence="1" type="ORF">L6452_30267</name>
</gene>
<name>A0ACB8ZHW7_ARCLA</name>
<reference evidence="1 2" key="2">
    <citation type="journal article" date="2022" name="Mol. Ecol. Resour.">
        <title>The genomes of chicory, endive, great burdock and yacon provide insights into Asteraceae paleo-polyploidization history and plant inulin production.</title>
        <authorList>
            <person name="Fan W."/>
            <person name="Wang S."/>
            <person name="Wang H."/>
            <person name="Wang A."/>
            <person name="Jiang F."/>
            <person name="Liu H."/>
            <person name="Zhao H."/>
            <person name="Xu D."/>
            <person name="Zhang Y."/>
        </authorList>
    </citation>
    <scope>NUCLEOTIDE SEQUENCE [LARGE SCALE GENOMIC DNA]</scope>
    <source>
        <strain evidence="2">cv. Niubang</strain>
    </source>
</reference>
<comment type="caution">
    <text evidence="1">The sequence shown here is derived from an EMBL/GenBank/DDBJ whole genome shotgun (WGS) entry which is preliminary data.</text>
</comment>
<reference evidence="2" key="1">
    <citation type="journal article" date="2022" name="Mol. Ecol. Resour.">
        <title>The genomes of chicory, endive, great burdock and yacon provide insights into Asteraceae palaeo-polyploidization history and plant inulin production.</title>
        <authorList>
            <person name="Fan W."/>
            <person name="Wang S."/>
            <person name="Wang H."/>
            <person name="Wang A."/>
            <person name="Jiang F."/>
            <person name="Liu H."/>
            <person name="Zhao H."/>
            <person name="Xu D."/>
            <person name="Zhang Y."/>
        </authorList>
    </citation>
    <scope>NUCLEOTIDE SEQUENCE [LARGE SCALE GENOMIC DNA]</scope>
    <source>
        <strain evidence="2">cv. Niubang</strain>
    </source>
</reference>